<name>A0A8S9K9D2_BRACR</name>
<dbReference type="EMBL" id="QGKY02000190">
    <property type="protein sequence ID" value="KAF2590188.1"/>
    <property type="molecule type" value="Genomic_DNA"/>
</dbReference>
<organism evidence="1">
    <name type="scientific">Brassica cretica</name>
    <name type="common">Mustard</name>
    <dbReference type="NCBI Taxonomy" id="69181"/>
    <lineage>
        <taxon>Eukaryota</taxon>
        <taxon>Viridiplantae</taxon>
        <taxon>Streptophyta</taxon>
        <taxon>Embryophyta</taxon>
        <taxon>Tracheophyta</taxon>
        <taxon>Spermatophyta</taxon>
        <taxon>Magnoliopsida</taxon>
        <taxon>eudicotyledons</taxon>
        <taxon>Gunneridae</taxon>
        <taxon>Pentapetalae</taxon>
        <taxon>rosids</taxon>
        <taxon>malvids</taxon>
        <taxon>Brassicales</taxon>
        <taxon>Brassicaceae</taxon>
        <taxon>Brassiceae</taxon>
        <taxon>Brassica</taxon>
    </lineage>
</organism>
<dbReference type="AlphaFoldDB" id="A0A8S9K9D2"/>
<evidence type="ECO:0008006" key="2">
    <source>
        <dbReference type="Google" id="ProtNLM"/>
    </source>
</evidence>
<comment type="caution">
    <text evidence="1">The sequence shown here is derived from an EMBL/GenBank/DDBJ whole genome shotgun (WGS) entry which is preliminary data.</text>
</comment>
<evidence type="ECO:0000313" key="1">
    <source>
        <dbReference type="EMBL" id="KAF2590188.1"/>
    </source>
</evidence>
<dbReference type="InterPro" id="IPR036691">
    <property type="entry name" value="Endo/exonu/phosph_ase_sf"/>
</dbReference>
<proteinExistence type="predicted"/>
<gene>
    <name evidence="1" type="ORF">F2Q70_00039696</name>
</gene>
<dbReference type="Gene3D" id="3.60.10.10">
    <property type="entry name" value="Endonuclease/exonuclease/phosphatase"/>
    <property type="match status" value="1"/>
</dbReference>
<sequence>MTSIFAWNMRGFNQPRKKNADRFWVKEAKLRLGCWVETRVQEKSFQQVFSDTFPGWHYLHNYSHHRLGRIWVCWSGDVEIVPVMVSAQMIAVWVRFKDTADVFLASFIYGSNCPMERRELWREMEIKKRIKE</sequence>
<protein>
    <recommendedName>
        <fullName evidence="2">DUF4283 domain-containing protein</fullName>
    </recommendedName>
</protein>
<accession>A0A8S9K9D2</accession>
<dbReference type="SUPFAM" id="SSF56219">
    <property type="entry name" value="DNase I-like"/>
    <property type="match status" value="1"/>
</dbReference>
<reference evidence="1" key="1">
    <citation type="submission" date="2019-12" db="EMBL/GenBank/DDBJ databases">
        <title>Genome sequencing and annotation of Brassica cretica.</title>
        <authorList>
            <person name="Studholme D.J."/>
            <person name="Sarris P.F."/>
        </authorList>
    </citation>
    <scope>NUCLEOTIDE SEQUENCE</scope>
    <source>
        <strain evidence="1">PFS-102/07</strain>
        <tissue evidence="1">Leaf</tissue>
    </source>
</reference>